<proteinExistence type="predicted"/>
<sequence length="307" mass="33213">MPPVPHLPGSLVVMRGDTVVADTIAEGCTAGTRFQIASVSKQFTAVAVLLLAQRGALDLEDRVGRWFGGSPRGWRDLTLHQLLTHTSGIGHWDDYPEIDLARPVDWDELLATFHRRPPLFAPGARWHYSSPAYVLLAQVAQRVADRPYARLLDEEVFAPSGLERTFAGSPAGRDDIAPGHGPDGRPVPSWELDVVGMGAGDVWSTTGDLLAWLEVLRAGRLLDEPYRTLMLTARAPTGRGPREDGYGYGWFTGTLAGEPWFHHSGQNAGFLSFAGCLPASRRRIVLLTNSEAIAPGTFDALAGAALS</sequence>
<keyword evidence="3" id="KW-1185">Reference proteome</keyword>
<evidence type="ECO:0000313" key="2">
    <source>
        <dbReference type="EMBL" id="RNL99692.1"/>
    </source>
</evidence>
<protein>
    <submittedName>
        <fullName evidence="2">Class A beta-lactamase-related serine hydrolase</fullName>
    </submittedName>
</protein>
<comment type="caution">
    <text evidence="2">The sequence shown here is derived from an EMBL/GenBank/DDBJ whole genome shotgun (WGS) entry which is preliminary data.</text>
</comment>
<dbReference type="Gene3D" id="3.40.710.10">
    <property type="entry name" value="DD-peptidase/beta-lactamase superfamily"/>
    <property type="match status" value="1"/>
</dbReference>
<organism evidence="2 3">
    <name type="scientific">Micromonospora solifontis</name>
    <dbReference type="NCBI Taxonomy" id="2487138"/>
    <lineage>
        <taxon>Bacteria</taxon>
        <taxon>Bacillati</taxon>
        <taxon>Actinomycetota</taxon>
        <taxon>Actinomycetes</taxon>
        <taxon>Micromonosporales</taxon>
        <taxon>Micromonosporaceae</taxon>
        <taxon>Micromonospora</taxon>
    </lineage>
</organism>
<dbReference type="GO" id="GO:0016787">
    <property type="term" value="F:hydrolase activity"/>
    <property type="evidence" value="ECO:0007669"/>
    <property type="project" value="UniProtKB-KW"/>
</dbReference>
<keyword evidence="2" id="KW-0378">Hydrolase</keyword>
<dbReference type="InterPro" id="IPR050491">
    <property type="entry name" value="AmpC-like"/>
</dbReference>
<reference evidence="2 3" key="1">
    <citation type="submission" date="2018-11" db="EMBL/GenBank/DDBJ databases">
        <title>Micromonospora sp. PPF5-17, a new actinomycetes isolated from a hot spring soil.</title>
        <authorList>
            <person name="Thawai C."/>
        </authorList>
    </citation>
    <scope>NUCLEOTIDE SEQUENCE [LARGE SCALE GENOMIC DNA]</scope>
    <source>
        <strain evidence="2 3">PPF5-17</strain>
    </source>
</reference>
<dbReference type="SUPFAM" id="SSF56601">
    <property type="entry name" value="beta-lactamase/transpeptidase-like"/>
    <property type="match status" value="1"/>
</dbReference>
<gene>
    <name evidence="2" type="ORF">EFE23_08935</name>
</gene>
<accession>A0ABX9WHW4</accession>
<dbReference type="PANTHER" id="PTHR46825">
    <property type="entry name" value="D-ALANYL-D-ALANINE-CARBOXYPEPTIDASE/ENDOPEPTIDASE AMPH"/>
    <property type="match status" value="1"/>
</dbReference>
<dbReference type="Pfam" id="PF00144">
    <property type="entry name" value="Beta-lactamase"/>
    <property type="match status" value="1"/>
</dbReference>
<dbReference type="PANTHER" id="PTHR46825:SF9">
    <property type="entry name" value="BETA-LACTAMASE-RELATED DOMAIN-CONTAINING PROTEIN"/>
    <property type="match status" value="1"/>
</dbReference>
<dbReference type="Proteomes" id="UP000280698">
    <property type="component" value="Unassembled WGS sequence"/>
</dbReference>
<dbReference type="EMBL" id="RJLN01000018">
    <property type="protein sequence ID" value="RNL99692.1"/>
    <property type="molecule type" value="Genomic_DNA"/>
</dbReference>
<dbReference type="InterPro" id="IPR001466">
    <property type="entry name" value="Beta-lactam-related"/>
</dbReference>
<dbReference type="InterPro" id="IPR012338">
    <property type="entry name" value="Beta-lactam/transpept-like"/>
</dbReference>
<feature type="domain" description="Beta-lactamase-related" evidence="1">
    <location>
        <begin position="10"/>
        <end position="293"/>
    </location>
</feature>
<evidence type="ECO:0000259" key="1">
    <source>
        <dbReference type="Pfam" id="PF00144"/>
    </source>
</evidence>
<name>A0ABX9WHW4_9ACTN</name>
<evidence type="ECO:0000313" key="3">
    <source>
        <dbReference type="Proteomes" id="UP000280698"/>
    </source>
</evidence>